<reference evidence="1" key="1">
    <citation type="submission" date="2021-09" db="EMBL/GenBank/DDBJ databases">
        <authorList>
            <person name="Smyrli M."/>
        </authorList>
    </citation>
    <scope>NUCLEOTIDE SEQUENCE</scope>
    <source>
        <strain evidence="1">LAR25</strain>
    </source>
</reference>
<protein>
    <submittedName>
        <fullName evidence="1">Uncharacterized protein</fullName>
    </submittedName>
</protein>
<accession>A0A9X4IM23</accession>
<name>A0A9X4IM23_9FLAO</name>
<proteinExistence type="predicted"/>
<dbReference type="Proteomes" id="UP001149303">
    <property type="component" value="Unassembled WGS sequence"/>
</dbReference>
<evidence type="ECO:0000313" key="2">
    <source>
        <dbReference type="Proteomes" id="UP001149303"/>
    </source>
</evidence>
<evidence type="ECO:0000313" key="1">
    <source>
        <dbReference type="EMBL" id="MDE1207249.1"/>
    </source>
</evidence>
<dbReference type="RefSeq" id="WP_274640354.1">
    <property type="nucleotide sequence ID" value="NZ_JAIWJY010000006.1"/>
</dbReference>
<gene>
    <name evidence="1" type="ORF">LCI24_10665</name>
</gene>
<dbReference type="AlphaFoldDB" id="A0A9X4IM23"/>
<comment type="caution">
    <text evidence="1">The sequence shown here is derived from an EMBL/GenBank/DDBJ whole genome shotgun (WGS) entry which is preliminary data.</text>
</comment>
<dbReference type="EMBL" id="JAIWJY010000006">
    <property type="protein sequence ID" value="MDE1207249.1"/>
    <property type="molecule type" value="Genomic_DNA"/>
</dbReference>
<sequence>MKKSILKLGKTLNKLEQQKINGKFGQTCDGFEMYYVNDCSECINTMLPGAPTLCHNNCCVMAY</sequence>
<organism evidence="1 2">
    <name type="scientific">Tenacibaculum larymnensis</name>
    <dbReference type="NCBI Taxonomy" id="2878201"/>
    <lineage>
        <taxon>Bacteria</taxon>
        <taxon>Pseudomonadati</taxon>
        <taxon>Bacteroidota</taxon>
        <taxon>Flavobacteriia</taxon>
        <taxon>Flavobacteriales</taxon>
        <taxon>Flavobacteriaceae</taxon>
        <taxon>Tenacibaculum</taxon>
    </lineage>
</organism>
<keyword evidence="2" id="KW-1185">Reference proteome</keyword>